<dbReference type="Proteomes" id="UP001175226">
    <property type="component" value="Unassembled WGS sequence"/>
</dbReference>
<proteinExistence type="predicted"/>
<reference evidence="1" key="1">
    <citation type="submission" date="2023-06" db="EMBL/GenBank/DDBJ databases">
        <authorList>
            <consortium name="Lawrence Berkeley National Laboratory"/>
            <person name="Ahrendt S."/>
            <person name="Sahu N."/>
            <person name="Indic B."/>
            <person name="Wong-Bajracharya J."/>
            <person name="Merenyi Z."/>
            <person name="Ke H.-M."/>
            <person name="Monk M."/>
            <person name="Kocsube S."/>
            <person name="Drula E."/>
            <person name="Lipzen A."/>
            <person name="Balint B."/>
            <person name="Henrissat B."/>
            <person name="Andreopoulos B."/>
            <person name="Martin F.M."/>
            <person name="Harder C.B."/>
            <person name="Rigling D."/>
            <person name="Ford K.L."/>
            <person name="Foster G.D."/>
            <person name="Pangilinan J."/>
            <person name="Papanicolaou A."/>
            <person name="Barry K."/>
            <person name="LaButti K."/>
            <person name="Viragh M."/>
            <person name="Koriabine M."/>
            <person name="Yan M."/>
            <person name="Riley R."/>
            <person name="Champramary S."/>
            <person name="Plett K.L."/>
            <person name="Tsai I.J."/>
            <person name="Slot J."/>
            <person name="Sipos G."/>
            <person name="Plett J."/>
            <person name="Nagy L.G."/>
            <person name="Grigoriev I.V."/>
        </authorList>
    </citation>
    <scope>NUCLEOTIDE SEQUENCE</scope>
    <source>
        <strain evidence="1">FPL87.14</strain>
    </source>
</reference>
<evidence type="ECO:0000313" key="2">
    <source>
        <dbReference type="Proteomes" id="UP001175226"/>
    </source>
</evidence>
<dbReference type="AlphaFoldDB" id="A0AA39IUI2"/>
<dbReference type="EMBL" id="JAUEPT010000181">
    <property type="protein sequence ID" value="KAK0429986.1"/>
    <property type="molecule type" value="Genomic_DNA"/>
</dbReference>
<protein>
    <submittedName>
        <fullName evidence="1">Uncharacterized protein</fullName>
    </submittedName>
</protein>
<comment type="caution">
    <text evidence="1">The sequence shown here is derived from an EMBL/GenBank/DDBJ whole genome shotgun (WGS) entry which is preliminary data.</text>
</comment>
<sequence length="183" mass="21638">MMSTPQHVRYAAKMPLMSSCELEMMEFSASKIETLRDDVLFEKERLTIEQHGFSPFERWYCAIASVQNRQRTIAWKTGKSFASENLFFHTIDMGRLLPMSLTDFRVQIYTAKGLWAYMEHYGNTESWTNIMILRLMHHMLVFRNMHDFDGGDIPIICIDWEKELVDAAMDYWVNLSANRWTKC</sequence>
<evidence type="ECO:0000313" key="1">
    <source>
        <dbReference type="EMBL" id="KAK0429986.1"/>
    </source>
</evidence>
<accession>A0AA39IUI2</accession>
<gene>
    <name evidence="1" type="ORF">EV421DRAFT_1939469</name>
</gene>
<organism evidence="1 2">
    <name type="scientific">Armillaria borealis</name>
    <dbReference type="NCBI Taxonomy" id="47425"/>
    <lineage>
        <taxon>Eukaryota</taxon>
        <taxon>Fungi</taxon>
        <taxon>Dikarya</taxon>
        <taxon>Basidiomycota</taxon>
        <taxon>Agaricomycotina</taxon>
        <taxon>Agaricomycetes</taxon>
        <taxon>Agaricomycetidae</taxon>
        <taxon>Agaricales</taxon>
        <taxon>Marasmiineae</taxon>
        <taxon>Physalacriaceae</taxon>
        <taxon>Armillaria</taxon>
    </lineage>
</organism>
<keyword evidence="2" id="KW-1185">Reference proteome</keyword>
<name>A0AA39IUI2_9AGAR</name>